<keyword evidence="4" id="KW-1185">Reference proteome</keyword>
<feature type="transmembrane region" description="Helical" evidence="1">
    <location>
        <begin position="12"/>
        <end position="34"/>
    </location>
</feature>
<accession>A0A7X2PE82</accession>
<evidence type="ECO:0000259" key="2">
    <source>
        <dbReference type="Pfam" id="PF09335"/>
    </source>
</evidence>
<evidence type="ECO:0000313" key="4">
    <source>
        <dbReference type="Proteomes" id="UP000460549"/>
    </source>
</evidence>
<dbReference type="AlphaFoldDB" id="A0A7X2PE82"/>
<dbReference type="Pfam" id="PF09335">
    <property type="entry name" value="VTT_dom"/>
    <property type="match status" value="1"/>
</dbReference>
<evidence type="ECO:0000256" key="1">
    <source>
        <dbReference type="SAM" id="Phobius"/>
    </source>
</evidence>
<dbReference type="PANTHER" id="PTHR42709:SF11">
    <property type="entry name" value="DEDA FAMILY PROTEIN"/>
    <property type="match status" value="1"/>
</dbReference>
<sequence length="193" mass="21713">MKEEKENDVHLPWARILIIGFIPLILIFVGFFTVVKYIGVDNYNWIINYVDENFGLLGIFLYVYIVDLLILPLSPDFVFPIVAGMPWYEIVPIIGVASALGGVTGFYIGRLLNHISFVAKISNKAKEKWGRYIAKYGVVFVILAALLPIPFSTVCIASGVMKLESKKVIPACFVRIIRMGIFYFLFKAGLVLV</sequence>
<dbReference type="InterPro" id="IPR032816">
    <property type="entry name" value="VTT_dom"/>
</dbReference>
<keyword evidence="1" id="KW-0812">Transmembrane</keyword>
<keyword evidence="1" id="KW-0472">Membrane</keyword>
<feature type="transmembrane region" description="Helical" evidence="1">
    <location>
        <begin position="54"/>
        <end position="73"/>
    </location>
</feature>
<feature type="domain" description="VTT" evidence="2">
    <location>
        <begin position="80"/>
        <end position="186"/>
    </location>
</feature>
<dbReference type="InterPro" id="IPR051311">
    <property type="entry name" value="DedA_domain"/>
</dbReference>
<organism evidence="3 4">
    <name type="scientific">Bullifex porci</name>
    <dbReference type="NCBI Taxonomy" id="2606638"/>
    <lineage>
        <taxon>Bacteria</taxon>
        <taxon>Pseudomonadati</taxon>
        <taxon>Spirochaetota</taxon>
        <taxon>Spirochaetia</taxon>
        <taxon>Spirochaetales</taxon>
        <taxon>Spirochaetaceae</taxon>
        <taxon>Bullifex</taxon>
    </lineage>
</organism>
<evidence type="ECO:0000313" key="3">
    <source>
        <dbReference type="EMBL" id="MSU07231.1"/>
    </source>
</evidence>
<dbReference type="EMBL" id="VUNN01000031">
    <property type="protein sequence ID" value="MSU07231.1"/>
    <property type="molecule type" value="Genomic_DNA"/>
</dbReference>
<proteinExistence type="predicted"/>
<gene>
    <name evidence="3" type="ORF">FYJ80_10715</name>
</gene>
<keyword evidence="1" id="KW-1133">Transmembrane helix</keyword>
<feature type="transmembrane region" description="Helical" evidence="1">
    <location>
        <begin position="93"/>
        <end position="112"/>
    </location>
</feature>
<dbReference type="RefSeq" id="WP_154426807.1">
    <property type="nucleotide sequence ID" value="NZ_JAQYGB010000095.1"/>
</dbReference>
<comment type="caution">
    <text evidence="3">The sequence shown here is derived from an EMBL/GenBank/DDBJ whole genome shotgun (WGS) entry which is preliminary data.</text>
</comment>
<dbReference type="Proteomes" id="UP000460549">
    <property type="component" value="Unassembled WGS sequence"/>
</dbReference>
<reference evidence="3 4" key="1">
    <citation type="submission" date="2019-08" db="EMBL/GenBank/DDBJ databases">
        <title>In-depth cultivation of the pig gut microbiome towards novel bacterial diversity and tailored functional studies.</title>
        <authorList>
            <person name="Wylensek D."/>
            <person name="Hitch T.C.A."/>
            <person name="Clavel T."/>
        </authorList>
    </citation>
    <scope>NUCLEOTIDE SEQUENCE [LARGE SCALE GENOMIC DNA]</scope>
    <source>
        <strain evidence="3 4">NM-380-WT-3C1</strain>
    </source>
</reference>
<name>A0A7X2PE82_9SPIO</name>
<feature type="transmembrane region" description="Helical" evidence="1">
    <location>
        <begin position="167"/>
        <end position="186"/>
    </location>
</feature>
<dbReference type="GO" id="GO:0005886">
    <property type="term" value="C:plasma membrane"/>
    <property type="evidence" value="ECO:0007669"/>
    <property type="project" value="TreeGrafter"/>
</dbReference>
<feature type="transmembrane region" description="Helical" evidence="1">
    <location>
        <begin position="133"/>
        <end position="161"/>
    </location>
</feature>
<protein>
    <recommendedName>
        <fullName evidence="2">VTT domain-containing protein</fullName>
    </recommendedName>
</protein>
<dbReference type="PANTHER" id="PTHR42709">
    <property type="entry name" value="ALKALINE PHOSPHATASE LIKE PROTEIN"/>
    <property type="match status" value="1"/>
</dbReference>